<keyword evidence="4" id="KW-0547">Nucleotide-binding</keyword>
<dbReference type="GO" id="GO:0016887">
    <property type="term" value="F:ATP hydrolysis activity"/>
    <property type="evidence" value="ECO:0007669"/>
    <property type="project" value="InterPro"/>
</dbReference>
<dbReference type="Pfam" id="PF00005">
    <property type="entry name" value="ABC_tran"/>
    <property type="match status" value="1"/>
</dbReference>
<dbReference type="InterPro" id="IPR003439">
    <property type="entry name" value="ABC_transporter-like_ATP-bd"/>
</dbReference>
<feature type="transmembrane region" description="Helical" evidence="8">
    <location>
        <begin position="408"/>
        <end position="432"/>
    </location>
</feature>
<dbReference type="SMART" id="SM00382">
    <property type="entry name" value="AAA"/>
    <property type="match status" value="1"/>
</dbReference>
<name>A0A6B2L0W3_9EUKA</name>
<dbReference type="PANTHER" id="PTHR48041">
    <property type="entry name" value="ABC TRANSPORTER G FAMILY MEMBER 28"/>
    <property type="match status" value="1"/>
</dbReference>
<dbReference type="PANTHER" id="PTHR48041:SF139">
    <property type="entry name" value="PROTEIN SCARLET"/>
    <property type="match status" value="1"/>
</dbReference>
<proteinExistence type="predicted"/>
<dbReference type="Gene3D" id="3.40.50.300">
    <property type="entry name" value="P-loop containing nucleotide triphosphate hydrolases"/>
    <property type="match status" value="1"/>
</dbReference>
<feature type="transmembrane region" description="Helical" evidence="8">
    <location>
        <begin position="472"/>
        <end position="495"/>
    </location>
</feature>
<dbReference type="GO" id="GO:0016020">
    <property type="term" value="C:membrane"/>
    <property type="evidence" value="ECO:0007669"/>
    <property type="project" value="UniProtKB-SubCell"/>
</dbReference>
<keyword evidence="6 8" id="KW-1133">Transmembrane helix</keyword>
<dbReference type="InterPro" id="IPR050352">
    <property type="entry name" value="ABCG_transporters"/>
</dbReference>
<dbReference type="InterPro" id="IPR013525">
    <property type="entry name" value="ABC2_TM"/>
</dbReference>
<protein>
    <recommendedName>
        <fullName evidence="9">ABC transporter domain-containing protein</fullName>
    </recommendedName>
</protein>
<keyword evidence="2" id="KW-0813">Transport</keyword>
<sequence length="574" mass="64305">MYNISGHLPHSSFLAIMGPSGAGKTSLLDVLAGRNKLGDVTGSIAINGHFMQIGSSTQQIIPKVSGYIMQESVFINTLTVTEVLQYAFRLRKGGTLQQEQSVIEDILQVLNLSSISDRVVGDPLKRGISGGERCRLAIGVELVVSPSLLFLDEPTSGLDTTHALRVMSAIGRLCSLGHTIVATIHQPRSTIFNLFDYLLLLHEGKTVYYGEANKAVHYFKERGILCPSFINPADFLLDMLEHEGGEEEDSEEEDDPDKEQFRTVIRNELSVLPQDLHTEFLKSEEHKKLNRAQKQTKFELDDLLFRKDTVSDWSKFLLLVVRTWKATSRDSGVMYIRTIAALLIGFLVGTLFFQLPDDSSSVDSRTNTLLFLMCVFSLFCLPAINQLLKDRVLFVRERASGFYGPGVYFLSNIVVELPILFMIVLGYGSISYWMVGLNSILSRFGYFIILIFAVIQVGFAVSQLIASAVSTLPLAIAAYMLVLTYSLLMGGFIVAPSDMPSAIRGAFFTSYFWYGFQSLIINEFEGRSFGQEQVHALNYGGTNKWINLGILWCMWGFFQTIAFFIIVFWNKEKR</sequence>
<dbReference type="InterPro" id="IPR003593">
    <property type="entry name" value="AAA+_ATPase"/>
</dbReference>
<keyword evidence="7 8" id="KW-0472">Membrane</keyword>
<feature type="transmembrane region" description="Helical" evidence="8">
    <location>
        <begin position="367"/>
        <end position="388"/>
    </location>
</feature>
<dbReference type="AlphaFoldDB" id="A0A6B2L0W3"/>
<evidence type="ECO:0000313" key="10">
    <source>
        <dbReference type="EMBL" id="NDV30515.1"/>
    </source>
</evidence>
<evidence type="ECO:0000256" key="7">
    <source>
        <dbReference type="ARBA" id="ARBA00023136"/>
    </source>
</evidence>
<dbReference type="SUPFAM" id="SSF52540">
    <property type="entry name" value="P-loop containing nucleoside triphosphate hydrolases"/>
    <property type="match status" value="1"/>
</dbReference>
<evidence type="ECO:0000256" key="6">
    <source>
        <dbReference type="ARBA" id="ARBA00022989"/>
    </source>
</evidence>
<evidence type="ECO:0000256" key="4">
    <source>
        <dbReference type="ARBA" id="ARBA00022741"/>
    </source>
</evidence>
<evidence type="ECO:0000256" key="2">
    <source>
        <dbReference type="ARBA" id="ARBA00022448"/>
    </source>
</evidence>
<comment type="subcellular location">
    <subcellularLocation>
        <location evidence="1">Membrane</location>
        <topology evidence="1">Multi-pass membrane protein</topology>
    </subcellularLocation>
</comment>
<evidence type="ECO:0000256" key="1">
    <source>
        <dbReference type="ARBA" id="ARBA00004141"/>
    </source>
</evidence>
<feature type="transmembrane region" description="Helical" evidence="8">
    <location>
        <begin position="334"/>
        <end position="355"/>
    </location>
</feature>
<feature type="transmembrane region" description="Helical" evidence="8">
    <location>
        <begin position="545"/>
        <end position="569"/>
    </location>
</feature>
<dbReference type="Pfam" id="PF19055">
    <property type="entry name" value="ABC2_membrane_7"/>
    <property type="match status" value="1"/>
</dbReference>
<dbReference type="GO" id="GO:0005524">
    <property type="term" value="F:ATP binding"/>
    <property type="evidence" value="ECO:0007669"/>
    <property type="project" value="UniProtKB-KW"/>
</dbReference>
<evidence type="ECO:0000256" key="3">
    <source>
        <dbReference type="ARBA" id="ARBA00022692"/>
    </source>
</evidence>
<evidence type="ECO:0000256" key="8">
    <source>
        <dbReference type="SAM" id="Phobius"/>
    </source>
</evidence>
<evidence type="ECO:0000256" key="5">
    <source>
        <dbReference type="ARBA" id="ARBA00022840"/>
    </source>
</evidence>
<dbReference type="InterPro" id="IPR027417">
    <property type="entry name" value="P-loop_NTPase"/>
</dbReference>
<dbReference type="PROSITE" id="PS50893">
    <property type="entry name" value="ABC_TRANSPORTER_2"/>
    <property type="match status" value="1"/>
</dbReference>
<keyword evidence="5" id="KW-0067">ATP-binding</keyword>
<reference evidence="10" key="1">
    <citation type="journal article" date="2020" name="J. Eukaryot. Microbiol.">
        <title>De novo Sequencing, Assembly and Annotation of the Transcriptome for the Free-Living Testate Amoeba Arcella intermedia.</title>
        <authorList>
            <person name="Ribeiro G.M."/>
            <person name="Porfirio-Sousa A.L."/>
            <person name="Maurer-Alcala X.X."/>
            <person name="Katz L.A."/>
            <person name="Lahr D.J.G."/>
        </authorList>
    </citation>
    <scope>NUCLEOTIDE SEQUENCE</scope>
</reference>
<feature type="transmembrane region" description="Helical" evidence="8">
    <location>
        <begin position="444"/>
        <end position="466"/>
    </location>
</feature>
<feature type="domain" description="ABC transporter" evidence="9">
    <location>
        <begin position="1"/>
        <end position="228"/>
    </location>
</feature>
<dbReference type="EMBL" id="GIBP01001546">
    <property type="protein sequence ID" value="NDV30515.1"/>
    <property type="molecule type" value="Transcribed_RNA"/>
</dbReference>
<accession>A0A6B2L0W3</accession>
<evidence type="ECO:0000259" key="9">
    <source>
        <dbReference type="PROSITE" id="PS50893"/>
    </source>
</evidence>
<dbReference type="GO" id="GO:0140359">
    <property type="term" value="F:ABC-type transporter activity"/>
    <property type="evidence" value="ECO:0007669"/>
    <property type="project" value="InterPro"/>
</dbReference>
<organism evidence="10">
    <name type="scientific">Arcella intermedia</name>
    <dbReference type="NCBI Taxonomy" id="1963864"/>
    <lineage>
        <taxon>Eukaryota</taxon>
        <taxon>Amoebozoa</taxon>
        <taxon>Tubulinea</taxon>
        <taxon>Elardia</taxon>
        <taxon>Arcellinida</taxon>
        <taxon>Sphaerothecina</taxon>
        <taxon>Arcellidae</taxon>
        <taxon>Arcella</taxon>
    </lineage>
</organism>
<dbReference type="Pfam" id="PF01061">
    <property type="entry name" value="ABC2_membrane"/>
    <property type="match status" value="1"/>
</dbReference>
<keyword evidence="3 8" id="KW-0812">Transmembrane</keyword>
<dbReference type="InterPro" id="IPR043926">
    <property type="entry name" value="ABCG_dom"/>
</dbReference>